<organism evidence="3 4">
    <name type="scientific">Actinotalea ferrariae CF5-4</name>
    <dbReference type="NCBI Taxonomy" id="948458"/>
    <lineage>
        <taxon>Bacteria</taxon>
        <taxon>Bacillati</taxon>
        <taxon>Actinomycetota</taxon>
        <taxon>Actinomycetes</taxon>
        <taxon>Micrococcales</taxon>
        <taxon>Cellulomonadaceae</taxon>
        <taxon>Actinotalea</taxon>
    </lineage>
</organism>
<evidence type="ECO:0000256" key="1">
    <source>
        <dbReference type="SAM" id="MobiDB-lite"/>
    </source>
</evidence>
<proteinExistence type="predicted"/>
<dbReference type="GO" id="GO:0005886">
    <property type="term" value="C:plasma membrane"/>
    <property type="evidence" value="ECO:0007669"/>
    <property type="project" value="TreeGrafter"/>
</dbReference>
<dbReference type="Proteomes" id="UP000019753">
    <property type="component" value="Unassembled WGS sequence"/>
</dbReference>
<sequence>MEYEAYVLTVREETERFLEALGPVVPEAAVPTCEWTAADLLWHVAEVQHHWAAVVRGAHGEAVVAPERPSDPADLRTLVATAGTELATALADARPDDAAWSWHEDGGTVAWVARRQAHEALVHRVDAELTAGRAVTPPTVELAVDGVDEVLHVMLDGVPAWGTFTPDGVTVRLECSDVDAAWLLRLGRFTGTGPESGTAYDLDAAAVERIGAASVGAPDDPDAPDAPDPVEAVDPGTDPALVVRAPAWHLDLWLWGRGGPEGFEVSGPGGADLVERLRLLLADATQ</sequence>
<dbReference type="AlphaFoldDB" id="A0A021VPN1"/>
<dbReference type="EMBL" id="AXCW01000122">
    <property type="protein sequence ID" value="EYR63139.1"/>
    <property type="molecule type" value="Genomic_DNA"/>
</dbReference>
<protein>
    <recommendedName>
        <fullName evidence="2">Mycothiol-dependent maleylpyruvate isomerase metal-binding domain-containing protein</fullName>
    </recommendedName>
</protein>
<evidence type="ECO:0000259" key="2">
    <source>
        <dbReference type="Pfam" id="PF11716"/>
    </source>
</evidence>
<name>A0A021VPN1_9CELL</name>
<dbReference type="InterPro" id="IPR034660">
    <property type="entry name" value="DinB/YfiT-like"/>
</dbReference>
<evidence type="ECO:0000313" key="4">
    <source>
        <dbReference type="Proteomes" id="UP000019753"/>
    </source>
</evidence>
<dbReference type="InterPro" id="IPR024344">
    <property type="entry name" value="MDMPI_metal-binding"/>
</dbReference>
<reference evidence="3 4" key="1">
    <citation type="submission" date="2014-01" db="EMBL/GenBank/DDBJ databases">
        <title>Actinotalea ferrariae CF5-4.</title>
        <authorList>
            <person name="Chen F."/>
            <person name="Li Y."/>
            <person name="Wang G."/>
        </authorList>
    </citation>
    <scope>NUCLEOTIDE SEQUENCE [LARGE SCALE GENOMIC DNA]</scope>
    <source>
        <strain evidence="3 4">CF5-4</strain>
    </source>
</reference>
<dbReference type="Gene3D" id="1.20.120.450">
    <property type="entry name" value="dinb family like domain"/>
    <property type="match status" value="1"/>
</dbReference>
<feature type="domain" description="Mycothiol-dependent maleylpyruvate isomerase metal-binding" evidence="2">
    <location>
        <begin position="10"/>
        <end position="127"/>
    </location>
</feature>
<dbReference type="GO" id="GO:0046872">
    <property type="term" value="F:metal ion binding"/>
    <property type="evidence" value="ECO:0007669"/>
    <property type="project" value="InterPro"/>
</dbReference>
<dbReference type="Pfam" id="PF11716">
    <property type="entry name" value="MDMPI_N"/>
    <property type="match status" value="1"/>
</dbReference>
<evidence type="ECO:0000313" key="3">
    <source>
        <dbReference type="EMBL" id="EYR63139.1"/>
    </source>
</evidence>
<gene>
    <name evidence="3" type="ORF">N866_02555</name>
</gene>
<keyword evidence="4" id="KW-1185">Reference proteome</keyword>
<dbReference type="OrthoDB" id="3671213at2"/>
<dbReference type="PANTHER" id="PTHR40758:SF1">
    <property type="entry name" value="CONSERVED PROTEIN"/>
    <property type="match status" value="1"/>
</dbReference>
<accession>A0A021VPN1</accession>
<dbReference type="SUPFAM" id="SSF109854">
    <property type="entry name" value="DinB/YfiT-like putative metalloenzymes"/>
    <property type="match status" value="1"/>
</dbReference>
<feature type="region of interest" description="Disordered" evidence="1">
    <location>
        <begin position="214"/>
        <end position="237"/>
    </location>
</feature>
<comment type="caution">
    <text evidence="3">The sequence shown here is derived from an EMBL/GenBank/DDBJ whole genome shotgun (WGS) entry which is preliminary data.</text>
</comment>
<dbReference type="RefSeq" id="WP_052022956.1">
    <property type="nucleotide sequence ID" value="NZ_AXCW01000122.1"/>
</dbReference>
<dbReference type="PANTHER" id="PTHR40758">
    <property type="entry name" value="CONSERVED PROTEIN"/>
    <property type="match status" value="1"/>
</dbReference>